<feature type="compositionally biased region" description="Acidic residues" evidence="1">
    <location>
        <begin position="1192"/>
        <end position="1201"/>
    </location>
</feature>
<feature type="domain" description="DUF6589" evidence="2">
    <location>
        <begin position="547"/>
        <end position="1039"/>
    </location>
</feature>
<name>A0A1M2VP48_TRAPU</name>
<evidence type="ECO:0000259" key="2">
    <source>
        <dbReference type="Pfam" id="PF20231"/>
    </source>
</evidence>
<organism evidence="3 4">
    <name type="scientific">Trametes pubescens</name>
    <name type="common">White-rot fungus</name>
    <dbReference type="NCBI Taxonomy" id="154538"/>
    <lineage>
        <taxon>Eukaryota</taxon>
        <taxon>Fungi</taxon>
        <taxon>Dikarya</taxon>
        <taxon>Basidiomycota</taxon>
        <taxon>Agaricomycotina</taxon>
        <taxon>Agaricomycetes</taxon>
        <taxon>Polyporales</taxon>
        <taxon>Polyporaceae</taxon>
        <taxon>Trametes</taxon>
    </lineage>
</organism>
<dbReference type="AlphaFoldDB" id="A0A1M2VP48"/>
<feature type="compositionally biased region" description="Basic and acidic residues" evidence="1">
    <location>
        <begin position="88"/>
        <end position="97"/>
    </location>
</feature>
<dbReference type="STRING" id="154538.A0A1M2VP48"/>
<feature type="compositionally biased region" description="Basic residues" evidence="1">
    <location>
        <begin position="868"/>
        <end position="878"/>
    </location>
</feature>
<evidence type="ECO:0000313" key="4">
    <source>
        <dbReference type="Proteomes" id="UP000184267"/>
    </source>
</evidence>
<keyword evidence="4" id="KW-1185">Reference proteome</keyword>
<dbReference type="OrthoDB" id="2801423at2759"/>
<feature type="region of interest" description="Disordered" evidence="1">
    <location>
        <begin position="114"/>
        <end position="145"/>
    </location>
</feature>
<dbReference type="EMBL" id="MNAD01000926">
    <property type="protein sequence ID" value="OJT09353.1"/>
    <property type="molecule type" value="Genomic_DNA"/>
</dbReference>
<sequence length="1201" mass="133334">MTSGTPEKLHWTTPHVQKSKRKRQPKPSPVQRYTTQFAPVLLPGTLKQHSVDSSTVPSALSTASPLPQHEPSDLASSLHSWYLPRPAEPQRPRRRSIDLVDNSGFESSAYSPLTWSLENTPSSSSSVANAYRPDESTSGLGPPSPTNFYAATGAATAPPVTPANLYLAPQPSHFAGIAPPSPWSPTPPLPRTRARKRKHDENEPPTSLAHGPVPQKRKYYKSHDKLSIILDYIYDETSWTLAEFLYDLFNFGEDVHRNVRHSGAVSAFLQGRAKNTPAQVLDLWFRHPDGRVPLGHTEYNKMYSSRSEDVCGVGSVRVALTTFAVQIITKRLVKETEQAIKPENGLHASCKTKKDEPDSTPTKIVWADIGAATVPRAAGLIKMFQPLLRSLLLAVAERPNRDDVARRNRPAELVVANVISTLNFSRSSHANLLPLARGLLHFALSAPYDIYLHNSRIGFMPAYATVYRTLNQLAQQEAETVRAYGKNPMNVGCIWFDNVQNYHLQRDARIGRVNALRIGTAATYVETPDTPITALDLDDKQQRLACNERASLTVPILIGLVDQRHRETVGILHWLRVLVNHIPELDEYKESVSLWFRTRGAKQRLPAKPAVVHPLATSGKNETITTELKDGLVDFLEQCGQSPGDYHRRLILCGGDGLTFEKMVQLKHYLRFHPDPFERLAIMQPVLAPWHTVWTDTSRVIESHWGSYLSPDPSTLGHNAAKLGRHAPANLRKVDFDSGSELVRICFEARVLDCWRVHFKADDLFAYFTGLAASGSVPPIEDFEVVAKKLYRAYSTQHAAERALEEVSDLESDLDHPKTSAWKSAVPLGSDWTPPMATAANTDPAVPPPSGLADLETTSFPSVGSRVAPKKASRKKAQGHSAKDEPFRGDRSLANTISFMADAVVLEEFNYAMAEGDVGRVYEAMKVLLFTFAGSTHSKYTSYLLEFISSMELESSPELRESILASMLINLSGDPGRFSAADLVQEYFNRLLQTIAERKGAEYHDRFLRSIVSRNLHHLARLCDDLKKGIGLQARSGHHSAPRLLSELRRLLGEYKRAELHSRRPGRTYVSSDNITRVTDYRRGVANLRAGKLARWIRDSTRMRGVPGSNNATAGDSDTEHSEDEPEDTGDAEPEADTAAREATPHGDTTLTSLHIVDGVLVSDRLDIAADAARIVEELKKPNTDGEVPSMDADEEQYWSQ</sequence>
<dbReference type="Pfam" id="PF20231">
    <property type="entry name" value="DUF6589"/>
    <property type="match status" value="1"/>
</dbReference>
<feature type="region of interest" description="Disordered" evidence="1">
    <location>
        <begin position="1"/>
        <end position="97"/>
    </location>
</feature>
<feature type="compositionally biased region" description="Polar residues" evidence="1">
    <location>
        <begin position="114"/>
        <end position="128"/>
    </location>
</feature>
<proteinExistence type="predicted"/>
<feature type="compositionally biased region" description="Polar residues" evidence="1">
    <location>
        <begin position="47"/>
        <end position="65"/>
    </location>
</feature>
<feature type="region of interest" description="Disordered" evidence="1">
    <location>
        <begin position="176"/>
        <end position="216"/>
    </location>
</feature>
<dbReference type="InterPro" id="IPR046496">
    <property type="entry name" value="DUF6589"/>
</dbReference>
<feature type="compositionally biased region" description="Pro residues" evidence="1">
    <location>
        <begin position="179"/>
        <end position="190"/>
    </location>
</feature>
<gene>
    <name evidence="3" type="ORF">TRAPUB_14167</name>
</gene>
<evidence type="ECO:0000256" key="1">
    <source>
        <dbReference type="SAM" id="MobiDB-lite"/>
    </source>
</evidence>
<reference evidence="3 4" key="1">
    <citation type="submission" date="2016-10" db="EMBL/GenBank/DDBJ databases">
        <title>Genome sequence of the basidiomycete white-rot fungus Trametes pubescens.</title>
        <authorList>
            <person name="Makela M.R."/>
            <person name="Granchi Z."/>
            <person name="Peng M."/>
            <person name="De Vries R.P."/>
            <person name="Grigoriev I."/>
            <person name="Riley R."/>
            <person name="Hilden K."/>
        </authorList>
    </citation>
    <scope>NUCLEOTIDE SEQUENCE [LARGE SCALE GENOMIC DNA]</scope>
    <source>
        <strain evidence="3 4">FBCC735</strain>
    </source>
</reference>
<evidence type="ECO:0000313" key="3">
    <source>
        <dbReference type="EMBL" id="OJT09353.1"/>
    </source>
</evidence>
<accession>A0A1M2VP48</accession>
<feature type="region of interest" description="Disordered" evidence="1">
    <location>
        <begin position="1180"/>
        <end position="1201"/>
    </location>
</feature>
<feature type="region of interest" description="Disordered" evidence="1">
    <location>
        <begin position="1103"/>
        <end position="1150"/>
    </location>
</feature>
<feature type="compositionally biased region" description="Acidic residues" evidence="1">
    <location>
        <begin position="1121"/>
        <end position="1136"/>
    </location>
</feature>
<dbReference type="Proteomes" id="UP000184267">
    <property type="component" value="Unassembled WGS sequence"/>
</dbReference>
<comment type="caution">
    <text evidence="3">The sequence shown here is derived from an EMBL/GenBank/DDBJ whole genome shotgun (WGS) entry which is preliminary data.</text>
</comment>
<feature type="region of interest" description="Disordered" evidence="1">
    <location>
        <begin position="837"/>
        <end position="889"/>
    </location>
</feature>
<protein>
    <recommendedName>
        <fullName evidence="2">DUF6589 domain-containing protein</fullName>
    </recommendedName>
</protein>